<sequence length="150" mass="15807">MQIRHSSRRRLLLSLCGLGLVHALPADAEDPTPSGTVEISQVQIAFIGSGNLGGGTLHYQDNSYSFTIGGLGIGGFGISKMEAIGTVYDLHRLSDFKGAYIQGRYGYAAGEAGSGDLWLKNASGVVLQLKTKRQGLALSLGGDAVYIDFD</sequence>
<comment type="caution">
    <text evidence="2">The sequence shown here is derived from an EMBL/GenBank/DDBJ whole genome shotgun (WGS) entry which is preliminary data.</text>
</comment>
<gene>
    <name evidence="2" type="ORF">SMD27_08050</name>
</gene>
<protein>
    <recommendedName>
        <fullName evidence="4">DUF1134 domain-containing protein</fullName>
    </recommendedName>
</protein>
<dbReference type="RefSeq" id="WP_320507853.1">
    <property type="nucleotide sequence ID" value="NZ_JAXCLW010000002.1"/>
</dbReference>
<keyword evidence="1" id="KW-0732">Signal</keyword>
<proteinExistence type="predicted"/>
<name>A0ABU5E8W4_9PROT</name>
<accession>A0ABU5E8W4</accession>
<evidence type="ECO:0000313" key="3">
    <source>
        <dbReference type="Proteomes" id="UP001279642"/>
    </source>
</evidence>
<evidence type="ECO:0008006" key="4">
    <source>
        <dbReference type="Google" id="ProtNLM"/>
    </source>
</evidence>
<feature type="chain" id="PRO_5045804693" description="DUF1134 domain-containing protein" evidence="1">
    <location>
        <begin position="29"/>
        <end position="150"/>
    </location>
</feature>
<dbReference type="EMBL" id="JAXCLW010000002">
    <property type="protein sequence ID" value="MDY0882792.1"/>
    <property type="molecule type" value="Genomic_DNA"/>
</dbReference>
<feature type="signal peptide" evidence="1">
    <location>
        <begin position="1"/>
        <end position="28"/>
    </location>
</feature>
<keyword evidence="3" id="KW-1185">Reference proteome</keyword>
<evidence type="ECO:0000256" key="1">
    <source>
        <dbReference type="SAM" id="SignalP"/>
    </source>
</evidence>
<evidence type="ECO:0000313" key="2">
    <source>
        <dbReference type="EMBL" id="MDY0882792.1"/>
    </source>
</evidence>
<dbReference type="Proteomes" id="UP001279642">
    <property type="component" value="Unassembled WGS sequence"/>
</dbReference>
<reference evidence="2 3" key="1">
    <citation type="journal article" date="2016" name="Antonie Van Leeuwenhoek">
        <title>Dongia soli sp. nov., isolated from soil from Dokdo, Korea.</title>
        <authorList>
            <person name="Kim D.U."/>
            <person name="Lee H."/>
            <person name="Kim H."/>
            <person name="Kim S.G."/>
            <person name="Ka J.O."/>
        </authorList>
    </citation>
    <scope>NUCLEOTIDE SEQUENCE [LARGE SCALE GENOMIC DNA]</scope>
    <source>
        <strain evidence="2 3">D78</strain>
    </source>
</reference>
<organism evidence="2 3">
    <name type="scientific">Dongia soli</name>
    <dbReference type="NCBI Taxonomy" id="600628"/>
    <lineage>
        <taxon>Bacteria</taxon>
        <taxon>Pseudomonadati</taxon>
        <taxon>Pseudomonadota</taxon>
        <taxon>Alphaproteobacteria</taxon>
        <taxon>Rhodospirillales</taxon>
        <taxon>Dongiaceae</taxon>
        <taxon>Dongia</taxon>
    </lineage>
</organism>